<sequence length="805" mass="88812">MAAKFLLLFIFQFIVCTSSRTLIQQNTGQNSPKVCDPTRFSNLGLNMNDFIYCNSSIPIPKRVKDLVDRMSLEEKVRQLGDEAYGVDRIGLPKYEWWSEALHGVSNFGNAKSPGTFFDDVVPGATSFPTPILTTASFNESLWKRIGQVVSTEARAMYNLRHAGLTFWSPNINTVRDPRWGRAQETPGEDPFVSGRYAVNYVRGLQDVEGHENYTSSDGNSRPLKVAACCKHYVAYDVDNWSGVVRFTFDARVEEQDMVETFQKPFEMCVLEGDVASVMCSYNQVNGIPTCADPVYLKETIRGKWGLHGYIVSDCDSIQVLVQAQKFLNDTPEDGVSQVLRAGLDLDCGEFYTNYTQNALVLGKVRESDIDNALKNLYTTLMRVGYFDGIPEFENLGKDDICSQDHINLAIEAARQGIVLLKNENQTLPFKSNLITTLALIGPHANVTTPMIGNYAGIPCRYTSPLDAFKQEVKEVIYEIGCDSVACLNGSLIFPAMEAAKKADATVIVVGLDLSVEAEMLDRVDLLLPGFQNQLIDQVAMVAKGPVVLVVISAGCVDIGFAQLNPNVSAILWAGYPGEEGGHGIADVVFGKYNPGGKLPITWYQNSYVGLIPMTSMPLRPIVNLGYPGRTYKFYNGPIVYPFGYGLSYTTFNYKITNSNNRIDINLDEFIHCRDINYAANVSKPTCPAVLIDDLSIQCASGKYNFELEVEVENSGNMNGSETVMVYWVPPYGIIDAPIKQLIGFQKVFLGVGESINVKFKLDGCKSLGLVDYRAYTLLAAGTHRIVVGDNLASFSLGIQLNSLPS</sequence>
<dbReference type="Proteomes" id="UP001060085">
    <property type="component" value="Linkage Group LG03"/>
</dbReference>
<reference evidence="2" key="1">
    <citation type="journal article" date="2023" name="Nat. Plants">
        <title>Single-cell RNA sequencing provides a high-resolution roadmap for understanding the multicellular compartmentation of specialized metabolism.</title>
        <authorList>
            <person name="Sun S."/>
            <person name="Shen X."/>
            <person name="Li Y."/>
            <person name="Li Y."/>
            <person name="Wang S."/>
            <person name="Li R."/>
            <person name="Zhang H."/>
            <person name="Shen G."/>
            <person name="Guo B."/>
            <person name="Wei J."/>
            <person name="Xu J."/>
            <person name="St-Pierre B."/>
            <person name="Chen S."/>
            <person name="Sun C."/>
        </authorList>
    </citation>
    <scope>NUCLEOTIDE SEQUENCE [LARGE SCALE GENOMIC DNA]</scope>
</reference>
<accession>A0ACC0BDU6</accession>
<name>A0ACC0BDU6_CATRO</name>
<comment type="caution">
    <text evidence="1">The sequence shown here is derived from an EMBL/GenBank/DDBJ whole genome shotgun (WGS) entry which is preliminary data.</text>
</comment>
<dbReference type="EMBL" id="CM044703">
    <property type="protein sequence ID" value="KAI5670798.1"/>
    <property type="molecule type" value="Genomic_DNA"/>
</dbReference>
<evidence type="ECO:0000313" key="1">
    <source>
        <dbReference type="EMBL" id="KAI5670798.1"/>
    </source>
</evidence>
<proteinExistence type="predicted"/>
<gene>
    <name evidence="1" type="ORF">M9H77_11162</name>
</gene>
<protein>
    <submittedName>
        <fullName evidence="1">Uncharacterized protein</fullName>
    </submittedName>
</protein>
<organism evidence="1 2">
    <name type="scientific">Catharanthus roseus</name>
    <name type="common">Madagascar periwinkle</name>
    <name type="synonym">Vinca rosea</name>
    <dbReference type="NCBI Taxonomy" id="4058"/>
    <lineage>
        <taxon>Eukaryota</taxon>
        <taxon>Viridiplantae</taxon>
        <taxon>Streptophyta</taxon>
        <taxon>Embryophyta</taxon>
        <taxon>Tracheophyta</taxon>
        <taxon>Spermatophyta</taxon>
        <taxon>Magnoliopsida</taxon>
        <taxon>eudicotyledons</taxon>
        <taxon>Gunneridae</taxon>
        <taxon>Pentapetalae</taxon>
        <taxon>asterids</taxon>
        <taxon>lamiids</taxon>
        <taxon>Gentianales</taxon>
        <taxon>Apocynaceae</taxon>
        <taxon>Rauvolfioideae</taxon>
        <taxon>Vinceae</taxon>
        <taxon>Catharanthinae</taxon>
        <taxon>Catharanthus</taxon>
    </lineage>
</organism>
<evidence type="ECO:0000313" key="2">
    <source>
        <dbReference type="Proteomes" id="UP001060085"/>
    </source>
</evidence>
<keyword evidence="2" id="KW-1185">Reference proteome</keyword>